<feature type="transmembrane region" description="Helical" evidence="1">
    <location>
        <begin position="28"/>
        <end position="48"/>
    </location>
</feature>
<dbReference type="AlphaFoldDB" id="A0A2P2QI43"/>
<evidence type="ECO:0000313" key="2">
    <source>
        <dbReference type="EMBL" id="MBX66584.1"/>
    </source>
</evidence>
<protein>
    <submittedName>
        <fullName evidence="2">Uncharacterized protein</fullName>
    </submittedName>
</protein>
<name>A0A2P2QI43_RHIMU</name>
<keyword evidence="1" id="KW-0812">Transmembrane</keyword>
<evidence type="ECO:0000256" key="1">
    <source>
        <dbReference type="SAM" id="Phobius"/>
    </source>
</evidence>
<keyword evidence="1" id="KW-0472">Membrane</keyword>
<accession>A0A2P2QI43</accession>
<organism evidence="2">
    <name type="scientific">Rhizophora mucronata</name>
    <name type="common">Asiatic mangrove</name>
    <dbReference type="NCBI Taxonomy" id="61149"/>
    <lineage>
        <taxon>Eukaryota</taxon>
        <taxon>Viridiplantae</taxon>
        <taxon>Streptophyta</taxon>
        <taxon>Embryophyta</taxon>
        <taxon>Tracheophyta</taxon>
        <taxon>Spermatophyta</taxon>
        <taxon>Magnoliopsida</taxon>
        <taxon>eudicotyledons</taxon>
        <taxon>Gunneridae</taxon>
        <taxon>Pentapetalae</taxon>
        <taxon>rosids</taxon>
        <taxon>fabids</taxon>
        <taxon>Malpighiales</taxon>
        <taxon>Rhizophoraceae</taxon>
        <taxon>Rhizophora</taxon>
    </lineage>
</organism>
<sequence length="50" mass="5906">MWNQQGWIQKSLSLSLYATPNPRRTLDYASSPILFFVVNFCITMLEIVRR</sequence>
<keyword evidence="1" id="KW-1133">Transmembrane helix</keyword>
<reference evidence="2" key="1">
    <citation type="submission" date="2018-02" db="EMBL/GenBank/DDBJ databases">
        <title>Rhizophora mucronata_Transcriptome.</title>
        <authorList>
            <person name="Meera S.P."/>
            <person name="Sreeshan A."/>
            <person name="Augustine A."/>
        </authorList>
    </citation>
    <scope>NUCLEOTIDE SEQUENCE</scope>
    <source>
        <tissue evidence="2">Leaf</tissue>
    </source>
</reference>
<dbReference type="EMBL" id="GGEC01086100">
    <property type="protein sequence ID" value="MBX66584.1"/>
    <property type="molecule type" value="Transcribed_RNA"/>
</dbReference>
<proteinExistence type="predicted"/>